<dbReference type="EMBL" id="JARJLG010000108">
    <property type="protein sequence ID" value="KAJ7744292.1"/>
    <property type="molecule type" value="Genomic_DNA"/>
</dbReference>
<keyword evidence="3" id="KW-1185">Reference proteome</keyword>
<evidence type="ECO:0000313" key="2">
    <source>
        <dbReference type="EMBL" id="KAJ7744292.1"/>
    </source>
</evidence>
<organism evidence="2 3">
    <name type="scientific">Mycena maculata</name>
    <dbReference type="NCBI Taxonomy" id="230809"/>
    <lineage>
        <taxon>Eukaryota</taxon>
        <taxon>Fungi</taxon>
        <taxon>Dikarya</taxon>
        <taxon>Basidiomycota</taxon>
        <taxon>Agaricomycotina</taxon>
        <taxon>Agaricomycetes</taxon>
        <taxon>Agaricomycetidae</taxon>
        <taxon>Agaricales</taxon>
        <taxon>Marasmiineae</taxon>
        <taxon>Mycenaceae</taxon>
        <taxon>Mycena</taxon>
    </lineage>
</organism>
<evidence type="ECO:0000313" key="3">
    <source>
        <dbReference type="Proteomes" id="UP001215280"/>
    </source>
</evidence>
<proteinExistence type="predicted"/>
<feature type="region of interest" description="Disordered" evidence="1">
    <location>
        <begin position="459"/>
        <end position="499"/>
    </location>
</feature>
<feature type="compositionally biased region" description="Low complexity" evidence="1">
    <location>
        <begin position="459"/>
        <end position="470"/>
    </location>
</feature>
<dbReference type="Proteomes" id="UP001215280">
    <property type="component" value="Unassembled WGS sequence"/>
</dbReference>
<dbReference type="AlphaFoldDB" id="A0AAD7IJ18"/>
<protein>
    <submittedName>
        <fullName evidence="2">Uncharacterized protein</fullName>
    </submittedName>
</protein>
<name>A0AAD7IJ18_9AGAR</name>
<sequence>MPCPAFPPDLEQEIFEAAAEINLEGIPSLLLVCHRVHTWIEKIQYRTFIHDFSVSSFGLLLKVIQFKSKPPSFFRDHVRHLLVRGGSWTESELNNVLSTCGGIPPQRALGSTAAKEEAKSTLRAFPIWPPPACPLCTTTTALLWVLLLCTRVTVPSAASVASAATSTTGLIDIPARARCQWPACTIGRSLHGIDPSHSCCGALHRPPYLTVCPHTSPRTPVPRSAPYLAHAPVPCLSRLLCLCTPSTAALACVRWADGRTSLLCAAPAPLHLAAFHTDILQHPWYGTTIARVHYAALQEAAGLHGTIAQLCTDRLLFVSGVSNAEMGDAACELRALAGGCSTGSATATFALFAATPVPFHYITTSTLRGTTAHTRGGRTGRVALRNRMHGGALCFIDTLHAAAPLCVHAPLPSPSSRPHPSPFTASAPAAASDAALGRIKLLIPDAAVALIAATSISPSTPSIPGTTSTPRTLEGNLLPAAPGTTPPPPGDPFTKVLAV</sequence>
<gene>
    <name evidence="2" type="ORF">DFH07DRAFT_963834</name>
</gene>
<evidence type="ECO:0000256" key="1">
    <source>
        <dbReference type="SAM" id="MobiDB-lite"/>
    </source>
</evidence>
<reference evidence="2" key="1">
    <citation type="submission" date="2023-03" db="EMBL/GenBank/DDBJ databases">
        <title>Massive genome expansion in bonnet fungi (Mycena s.s.) driven by repeated elements and novel gene families across ecological guilds.</title>
        <authorList>
            <consortium name="Lawrence Berkeley National Laboratory"/>
            <person name="Harder C.B."/>
            <person name="Miyauchi S."/>
            <person name="Viragh M."/>
            <person name="Kuo A."/>
            <person name="Thoen E."/>
            <person name="Andreopoulos B."/>
            <person name="Lu D."/>
            <person name="Skrede I."/>
            <person name="Drula E."/>
            <person name="Henrissat B."/>
            <person name="Morin E."/>
            <person name="Kohler A."/>
            <person name="Barry K."/>
            <person name="LaButti K."/>
            <person name="Morin E."/>
            <person name="Salamov A."/>
            <person name="Lipzen A."/>
            <person name="Mereny Z."/>
            <person name="Hegedus B."/>
            <person name="Baldrian P."/>
            <person name="Stursova M."/>
            <person name="Weitz H."/>
            <person name="Taylor A."/>
            <person name="Grigoriev I.V."/>
            <person name="Nagy L.G."/>
            <person name="Martin F."/>
            <person name="Kauserud H."/>
        </authorList>
    </citation>
    <scope>NUCLEOTIDE SEQUENCE</scope>
    <source>
        <strain evidence="2">CBHHK188m</strain>
    </source>
</reference>
<comment type="caution">
    <text evidence="2">The sequence shown here is derived from an EMBL/GenBank/DDBJ whole genome shotgun (WGS) entry which is preliminary data.</text>
</comment>
<accession>A0AAD7IJ18</accession>